<accession>A0A382PGC2</accession>
<organism evidence="1">
    <name type="scientific">marine metagenome</name>
    <dbReference type="NCBI Taxonomy" id="408172"/>
    <lineage>
        <taxon>unclassified sequences</taxon>
        <taxon>metagenomes</taxon>
        <taxon>ecological metagenomes</taxon>
    </lineage>
</organism>
<proteinExistence type="predicted"/>
<feature type="non-terminal residue" evidence="1">
    <location>
        <position position="1"/>
    </location>
</feature>
<reference evidence="1" key="1">
    <citation type="submission" date="2018-05" db="EMBL/GenBank/DDBJ databases">
        <authorList>
            <person name="Lanie J.A."/>
            <person name="Ng W.-L."/>
            <person name="Kazmierczak K.M."/>
            <person name="Andrzejewski T.M."/>
            <person name="Davidsen T.M."/>
            <person name="Wayne K.J."/>
            <person name="Tettelin H."/>
            <person name="Glass J.I."/>
            <person name="Rusch D."/>
            <person name="Podicherti R."/>
            <person name="Tsui H.-C.T."/>
            <person name="Winkler M.E."/>
        </authorList>
    </citation>
    <scope>NUCLEOTIDE SEQUENCE</scope>
</reference>
<evidence type="ECO:0000313" key="1">
    <source>
        <dbReference type="EMBL" id="SVC72423.1"/>
    </source>
</evidence>
<sequence length="100" mass="11093">HQQWEQRMADAIIGAVEAAGTQLMPDDYLPGSFFTKTRNSVYWLDPRKRGEGFNLSDFAALKYGPAFTVETGMPTGFANRVSASLLAARTAIGVFEQRYL</sequence>
<dbReference type="EMBL" id="UINC01107219">
    <property type="protein sequence ID" value="SVC72423.1"/>
    <property type="molecule type" value="Genomic_DNA"/>
</dbReference>
<gene>
    <name evidence="1" type="ORF">METZ01_LOCUS325277</name>
</gene>
<protein>
    <submittedName>
        <fullName evidence="1">Uncharacterized protein</fullName>
    </submittedName>
</protein>
<dbReference type="AlphaFoldDB" id="A0A382PGC2"/>
<name>A0A382PGC2_9ZZZZ</name>